<keyword evidence="1" id="KW-0812">Transmembrane</keyword>
<dbReference type="OrthoDB" id="8416156at2"/>
<reference evidence="3" key="1">
    <citation type="journal article" date="2015" name="Proc. Natl. Acad. Sci. U.S.A.">
        <title>Bacterial clade with the ribosomal RNA operon on a small plasmid rather than the chromosome.</title>
        <authorList>
            <person name="Anda M."/>
            <person name="Ohtsubo Y."/>
            <person name="Okubo T."/>
            <person name="Sugawara M."/>
            <person name="Nagata Y."/>
            <person name="Tsuda M."/>
            <person name="Minamisawa K."/>
            <person name="Mitsui H."/>
        </authorList>
    </citation>
    <scope>NUCLEOTIDE SEQUENCE</scope>
    <source>
        <strain evidence="3">JCM 14755</strain>
    </source>
</reference>
<dbReference type="PANTHER" id="PTHR43646:SF6">
    <property type="entry name" value="PRE-MYCOFACTOCIN GLYCOSYLTRANSFERASE"/>
    <property type="match status" value="1"/>
</dbReference>
<keyword evidence="1" id="KW-0472">Membrane</keyword>
<keyword evidence="1" id="KW-1133">Transmembrane helix</keyword>
<dbReference type="SUPFAM" id="SSF53448">
    <property type="entry name" value="Nucleotide-diphospho-sugar transferases"/>
    <property type="match status" value="1"/>
</dbReference>
<organism evidence="3">
    <name type="scientific">Aureimonas frigidaquae</name>
    <dbReference type="NCBI Taxonomy" id="424757"/>
    <lineage>
        <taxon>Bacteria</taxon>
        <taxon>Pseudomonadati</taxon>
        <taxon>Pseudomonadota</taxon>
        <taxon>Alphaproteobacteria</taxon>
        <taxon>Hyphomicrobiales</taxon>
        <taxon>Aurantimonadaceae</taxon>
        <taxon>Aureimonas</taxon>
    </lineage>
</organism>
<dbReference type="InterPro" id="IPR029044">
    <property type="entry name" value="Nucleotide-diphossugar_trans"/>
</dbReference>
<name>A0A0N7KXY9_9HYPH</name>
<dbReference type="Gene3D" id="3.90.550.10">
    <property type="entry name" value="Spore Coat Polysaccharide Biosynthesis Protein SpsA, Chain A"/>
    <property type="match status" value="1"/>
</dbReference>
<dbReference type="AlphaFoldDB" id="A0A0N7KXY9"/>
<sequence>MQNSNRQPARTGIVVIGRNEGGRLLACLDSLGEAVTRTVYVDSGSTDGSPQAARARGAQVVDLDMTRPFTAARARNAGYERLSQEFPGLDYIQFVDGDCELDAGWLTAAARFLDLHGDAAIVAGRRRERAPQASVYNAMADREWDVSEGPQEECGGDFLIRATAFADAGGFNPALIAGEEPELCVRLRAQGWQVHRIRAEMTRHDAAMTRFSQWWRRNVRGGHAFAEVSRMHRRSPYGIWKRSVSRAVMWGGAIPAAALGAALLHPAGLLILSAYPLQIARMAGRAGPGQPDNWRHASFTILGKFPEMQGVLSYEWNRLRGRRRTLIEYK</sequence>
<evidence type="ECO:0000256" key="1">
    <source>
        <dbReference type="SAM" id="Phobius"/>
    </source>
</evidence>
<dbReference type="InterPro" id="IPR001173">
    <property type="entry name" value="Glyco_trans_2-like"/>
</dbReference>
<dbReference type="PANTHER" id="PTHR43646">
    <property type="entry name" value="GLYCOSYLTRANSFERASE"/>
    <property type="match status" value="1"/>
</dbReference>
<protein>
    <submittedName>
        <fullName evidence="3">Putative glycosyltransferase</fullName>
    </submittedName>
</protein>
<feature type="transmembrane region" description="Helical" evidence="1">
    <location>
        <begin position="248"/>
        <end position="275"/>
    </location>
</feature>
<proteinExistence type="predicted"/>
<dbReference type="EMBL" id="LC066377">
    <property type="protein sequence ID" value="BAT28249.1"/>
    <property type="molecule type" value="Genomic_DNA"/>
</dbReference>
<dbReference type="Pfam" id="PF00535">
    <property type="entry name" value="Glycos_transf_2"/>
    <property type="match status" value="1"/>
</dbReference>
<dbReference type="GO" id="GO:0016740">
    <property type="term" value="F:transferase activity"/>
    <property type="evidence" value="ECO:0007669"/>
    <property type="project" value="UniProtKB-KW"/>
</dbReference>
<accession>A0A0N7KXY9</accession>
<feature type="domain" description="Glycosyltransferase 2-like" evidence="2">
    <location>
        <begin position="13"/>
        <end position="129"/>
    </location>
</feature>
<evidence type="ECO:0000259" key="2">
    <source>
        <dbReference type="Pfam" id="PF00535"/>
    </source>
</evidence>
<keyword evidence="3" id="KW-0808">Transferase</keyword>
<evidence type="ECO:0000313" key="3">
    <source>
        <dbReference type="EMBL" id="BAT28249.1"/>
    </source>
</evidence>
<dbReference type="RefSeq" id="WP_062226275.1">
    <property type="nucleotide sequence ID" value="NZ_BBWR01000002.1"/>
</dbReference>